<dbReference type="Pfam" id="PF13439">
    <property type="entry name" value="Glyco_transf_4"/>
    <property type="match status" value="1"/>
</dbReference>
<dbReference type="RefSeq" id="WP_176578513.1">
    <property type="nucleotide sequence ID" value="NZ_CBDRGH010000022.1"/>
</dbReference>
<keyword evidence="2 5" id="KW-0808">Transferase</keyword>
<dbReference type="GO" id="GO:1901137">
    <property type="term" value="P:carbohydrate derivative biosynthetic process"/>
    <property type="evidence" value="ECO:0007669"/>
    <property type="project" value="UniProtKB-ARBA"/>
</dbReference>
<dbReference type="InterPro" id="IPR050194">
    <property type="entry name" value="Glycosyltransferase_grp1"/>
</dbReference>
<feature type="domain" description="Glycosyl transferase family 1" evidence="3">
    <location>
        <begin position="193"/>
        <end position="339"/>
    </location>
</feature>
<dbReference type="EMBL" id="CP056041">
    <property type="protein sequence ID" value="QKZ23899.1"/>
    <property type="molecule type" value="Genomic_DNA"/>
</dbReference>
<sequence length="368" mass="39282">MKPPLILTGIDLPIEPSCGSTIWCSDVYDRLAGNFRVVFAGLPGSGTWKHGFPETAVLTSGKQPYGPGFDTYATQLTAEVTGLISAHRPDLIHAQHLGFGLALAFARAAGTIPLVSVAHGTDVIAAAESEQAREVLNEVVAASTRVIVPTEAMGCEVNRLTDHACSDRLTTVPWGVPLPPPPTVRPRPGHRLNLLHAGRLDANKSTVTAIESLAFTQEAHHLTVIGSGTELPRLTERTQQLGLGERVTFEPFLPRQELWKRFADFDALLFTTRRLEAFGLVAVEAQAHGLPVVYGRLPGLDATLGKGGVGYEPGDARDLAGAIDLVARDQALRHALQGAAALNARRHDIAETAAQLTLLSLAAIEGRR</sequence>
<dbReference type="Pfam" id="PF00534">
    <property type="entry name" value="Glycos_transf_1"/>
    <property type="match status" value="1"/>
</dbReference>
<dbReference type="PANTHER" id="PTHR45947:SF3">
    <property type="entry name" value="SULFOQUINOVOSYL TRANSFERASE SQD2"/>
    <property type="match status" value="1"/>
</dbReference>
<dbReference type="PANTHER" id="PTHR45947">
    <property type="entry name" value="SULFOQUINOVOSYL TRANSFERASE SQD2"/>
    <property type="match status" value="1"/>
</dbReference>
<evidence type="ECO:0000313" key="6">
    <source>
        <dbReference type="Proteomes" id="UP000509418"/>
    </source>
</evidence>
<dbReference type="GO" id="GO:0016758">
    <property type="term" value="F:hexosyltransferase activity"/>
    <property type="evidence" value="ECO:0007669"/>
    <property type="project" value="TreeGrafter"/>
</dbReference>
<evidence type="ECO:0000259" key="3">
    <source>
        <dbReference type="Pfam" id="PF00534"/>
    </source>
</evidence>
<keyword evidence="1" id="KW-0328">Glycosyltransferase</keyword>
<dbReference type="Gene3D" id="3.40.50.2000">
    <property type="entry name" value="Glycogen Phosphorylase B"/>
    <property type="match status" value="2"/>
</dbReference>
<keyword evidence="6" id="KW-1185">Reference proteome</keyword>
<dbReference type="SUPFAM" id="SSF53756">
    <property type="entry name" value="UDP-Glycosyltransferase/glycogen phosphorylase"/>
    <property type="match status" value="1"/>
</dbReference>
<reference evidence="5 6" key="1">
    <citation type="submission" date="2020-06" db="EMBL/GenBank/DDBJ databases">
        <title>Genome mining for natural products.</title>
        <authorList>
            <person name="Zhang B."/>
            <person name="Shi J."/>
            <person name="Ge H."/>
        </authorList>
    </citation>
    <scope>NUCLEOTIDE SEQUENCE [LARGE SCALE GENOMIC DNA]</scope>
    <source>
        <strain evidence="5 6">NA02069</strain>
    </source>
</reference>
<proteinExistence type="predicted"/>
<accession>A0A7H8TK49</accession>
<dbReference type="Proteomes" id="UP000509418">
    <property type="component" value="Chromosome"/>
</dbReference>
<gene>
    <name evidence="5" type="ORF">HUT05_45040</name>
</gene>
<feature type="domain" description="Glycosyltransferase subfamily 4-like N-terminal" evidence="4">
    <location>
        <begin position="71"/>
        <end position="177"/>
    </location>
</feature>
<dbReference type="InterPro" id="IPR001296">
    <property type="entry name" value="Glyco_trans_1"/>
</dbReference>
<evidence type="ECO:0000259" key="4">
    <source>
        <dbReference type="Pfam" id="PF13439"/>
    </source>
</evidence>
<evidence type="ECO:0000256" key="1">
    <source>
        <dbReference type="ARBA" id="ARBA00022676"/>
    </source>
</evidence>
<organism evidence="5 6">
    <name type="scientific">Streptomyces chartreusis</name>
    <dbReference type="NCBI Taxonomy" id="1969"/>
    <lineage>
        <taxon>Bacteria</taxon>
        <taxon>Bacillati</taxon>
        <taxon>Actinomycetota</taxon>
        <taxon>Actinomycetes</taxon>
        <taxon>Kitasatosporales</taxon>
        <taxon>Streptomycetaceae</taxon>
        <taxon>Streptomyces</taxon>
    </lineage>
</organism>
<evidence type="ECO:0000256" key="2">
    <source>
        <dbReference type="ARBA" id="ARBA00022679"/>
    </source>
</evidence>
<name>A0A7H8TK49_STRCX</name>
<dbReference type="AlphaFoldDB" id="A0A7H8TK49"/>
<dbReference type="InterPro" id="IPR028098">
    <property type="entry name" value="Glyco_trans_4-like_N"/>
</dbReference>
<protein>
    <submittedName>
        <fullName evidence="5">Glycosyltransferase family 4 protein</fullName>
    </submittedName>
</protein>
<dbReference type="CDD" id="cd03801">
    <property type="entry name" value="GT4_PimA-like"/>
    <property type="match status" value="1"/>
</dbReference>
<evidence type="ECO:0000313" key="5">
    <source>
        <dbReference type="EMBL" id="QKZ23899.1"/>
    </source>
</evidence>